<comment type="similarity">
    <text evidence="1">Belongs to the peptidase A1 family.</text>
</comment>
<protein>
    <submittedName>
        <fullName evidence="4">Aspartic peptidase domain-containing protein</fullName>
    </submittedName>
</protein>
<feature type="signal peptide" evidence="2">
    <location>
        <begin position="1"/>
        <end position="16"/>
    </location>
</feature>
<organism evidence="4 5">
    <name type="scientific">Diplogelasinospora grovesii</name>
    <dbReference type="NCBI Taxonomy" id="303347"/>
    <lineage>
        <taxon>Eukaryota</taxon>
        <taxon>Fungi</taxon>
        <taxon>Dikarya</taxon>
        <taxon>Ascomycota</taxon>
        <taxon>Pezizomycotina</taxon>
        <taxon>Sordariomycetes</taxon>
        <taxon>Sordariomycetidae</taxon>
        <taxon>Sordariales</taxon>
        <taxon>Diplogelasinosporaceae</taxon>
        <taxon>Diplogelasinospora</taxon>
    </lineage>
</organism>
<evidence type="ECO:0000256" key="2">
    <source>
        <dbReference type="SAM" id="SignalP"/>
    </source>
</evidence>
<dbReference type="CDD" id="cd05471">
    <property type="entry name" value="pepsin_like"/>
    <property type="match status" value="1"/>
</dbReference>
<dbReference type="PANTHER" id="PTHR47966">
    <property type="entry name" value="BETA-SITE APP-CLEAVING ENZYME, ISOFORM A-RELATED"/>
    <property type="match status" value="1"/>
</dbReference>
<dbReference type="PANTHER" id="PTHR47966:SF51">
    <property type="entry name" value="BETA-SITE APP-CLEAVING ENZYME, ISOFORM A-RELATED"/>
    <property type="match status" value="1"/>
</dbReference>
<dbReference type="GO" id="GO:0000324">
    <property type="term" value="C:fungal-type vacuole"/>
    <property type="evidence" value="ECO:0007669"/>
    <property type="project" value="TreeGrafter"/>
</dbReference>
<dbReference type="InterPro" id="IPR021109">
    <property type="entry name" value="Peptidase_aspartic_dom_sf"/>
</dbReference>
<evidence type="ECO:0000313" key="5">
    <source>
        <dbReference type="Proteomes" id="UP001303473"/>
    </source>
</evidence>
<evidence type="ECO:0000259" key="3">
    <source>
        <dbReference type="PROSITE" id="PS51767"/>
    </source>
</evidence>
<feature type="chain" id="PRO_5042958767" evidence="2">
    <location>
        <begin position="17"/>
        <end position="391"/>
    </location>
</feature>
<sequence>MKFTLCLAVQVSLSLARVLNAGLHSTAQRSGPANVNVPLTDWMRGDIDLQWHGTIEVGTPPRCKYQPTYQVLCNVMFDTGSTGVLLPRSNCATCGPSKSATFSQQPATPMNIQFGTGGDTIPLSAPQGANCTVVTDAVSIAGLTSPKQEFKLCDVYAATLASQPADGILGLGSSNPSNWDNINTFQPLLFGLFNNSQIPNPIFSLSYVPGQKNGSELTLGGTNPSRYDRGGLATMVVRLDGPLSEATQSWVVDVSAVYIGGQPLRNSSNSNQPLSPSVALLDSDTAYILMPDLQTTRDLYAQPIDNLGSWGASCKTLDSAARDVTISLGNEGGQMVNVTVPEKFFNLGEYPGKRGVCQAVFLNPPNPAREPFQRRSAWVLGSPLLKNYYTI</sequence>
<dbReference type="InterPro" id="IPR034164">
    <property type="entry name" value="Pepsin-like_dom"/>
</dbReference>
<reference evidence="5" key="1">
    <citation type="journal article" date="2023" name="Mol. Phylogenet. Evol.">
        <title>Genome-scale phylogeny and comparative genomics of the fungal order Sordariales.</title>
        <authorList>
            <person name="Hensen N."/>
            <person name="Bonometti L."/>
            <person name="Westerberg I."/>
            <person name="Brannstrom I.O."/>
            <person name="Guillou S."/>
            <person name="Cros-Aarteil S."/>
            <person name="Calhoun S."/>
            <person name="Haridas S."/>
            <person name="Kuo A."/>
            <person name="Mondo S."/>
            <person name="Pangilinan J."/>
            <person name="Riley R."/>
            <person name="LaButti K."/>
            <person name="Andreopoulos B."/>
            <person name="Lipzen A."/>
            <person name="Chen C."/>
            <person name="Yan M."/>
            <person name="Daum C."/>
            <person name="Ng V."/>
            <person name="Clum A."/>
            <person name="Steindorff A."/>
            <person name="Ohm R.A."/>
            <person name="Martin F."/>
            <person name="Silar P."/>
            <person name="Natvig D.O."/>
            <person name="Lalanne C."/>
            <person name="Gautier V."/>
            <person name="Ament-Velasquez S.L."/>
            <person name="Kruys A."/>
            <person name="Hutchinson M.I."/>
            <person name="Powell A.J."/>
            <person name="Barry K."/>
            <person name="Miller A.N."/>
            <person name="Grigoriev I.V."/>
            <person name="Debuchy R."/>
            <person name="Gladieux P."/>
            <person name="Hiltunen Thoren M."/>
            <person name="Johannesson H."/>
        </authorList>
    </citation>
    <scope>NUCLEOTIDE SEQUENCE [LARGE SCALE GENOMIC DNA]</scope>
    <source>
        <strain evidence="5">CBS 340.73</strain>
    </source>
</reference>
<dbReference type="AlphaFoldDB" id="A0AAN6N6Y2"/>
<gene>
    <name evidence="4" type="ORF">QBC46DRAFT_436248</name>
</gene>
<accession>A0AAN6N6Y2</accession>
<dbReference type="PRINTS" id="PR00792">
    <property type="entry name" value="PEPSIN"/>
</dbReference>
<comment type="caution">
    <text evidence="4">The sequence shown here is derived from an EMBL/GenBank/DDBJ whole genome shotgun (WGS) entry which is preliminary data.</text>
</comment>
<keyword evidence="2" id="KW-0732">Signal</keyword>
<dbReference type="InterPro" id="IPR033121">
    <property type="entry name" value="PEPTIDASE_A1"/>
</dbReference>
<dbReference type="InterPro" id="IPR001461">
    <property type="entry name" value="Aspartic_peptidase_A1"/>
</dbReference>
<dbReference type="Pfam" id="PF00026">
    <property type="entry name" value="Asp"/>
    <property type="match status" value="1"/>
</dbReference>
<evidence type="ECO:0000256" key="1">
    <source>
        <dbReference type="ARBA" id="ARBA00007447"/>
    </source>
</evidence>
<name>A0AAN6N6Y2_9PEZI</name>
<evidence type="ECO:0000313" key="4">
    <source>
        <dbReference type="EMBL" id="KAK3939975.1"/>
    </source>
</evidence>
<dbReference type="Gene3D" id="2.40.70.10">
    <property type="entry name" value="Acid Proteases"/>
    <property type="match status" value="2"/>
</dbReference>
<dbReference type="PROSITE" id="PS51767">
    <property type="entry name" value="PEPTIDASE_A1"/>
    <property type="match status" value="1"/>
</dbReference>
<dbReference type="EMBL" id="MU853802">
    <property type="protein sequence ID" value="KAK3939975.1"/>
    <property type="molecule type" value="Genomic_DNA"/>
</dbReference>
<dbReference type="GO" id="GO:0004190">
    <property type="term" value="F:aspartic-type endopeptidase activity"/>
    <property type="evidence" value="ECO:0007669"/>
    <property type="project" value="InterPro"/>
</dbReference>
<dbReference type="SUPFAM" id="SSF50630">
    <property type="entry name" value="Acid proteases"/>
    <property type="match status" value="1"/>
</dbReference>
<feature type="domain" description="Peptidase A1" evidence="3">
    <location>
        <begin position="51"/>
        <end position="391"/>
    </location>
</feature>
<proteinExistence type="inferred from homology"/>
<dbReference type="GO" id="GO:0006508">
    <property type="term" value="P:proteolysis"/>
    <property type="evidence" value="ECO:0007669"/>
    <property type="project" value="InterPro"/>
</dbReference>
<dbReference type="Proteomes" id="UP001303473">
    <property type="component" value="Unassembled WGS sequence"/>
</dbReference>
<keyword evidence="5" id="KW-1185">Reference proteome</keyword>